<reference evidence="2 3" key="1">
    <citation type="submission" date="2016-02" db="EMBL/GenBank/DDBJ databases">
        <authorList>
            <person name="Wen L."/>
            <person name="He K."/>
            <person name="Yang H."/>
        </authorList>
    </citation>
    <scope>NUCLEOTIDE SEQUENCE [LARGE SCALE GENOMIC DNA]</scope>
    <source>
        <strain evidence="2">ShG14-8</strain>
    </source>
</reference>
<feature type="transmembrane region" description="Helical" evidence="1">
    <location>
        <begin position="27"/>
        <end position="50"/>
    </location>
</feature>
<dbReference type="Proteomes" id="UP000070578">
    <property type="component" value="Unassembled WGS sequence"/>
</dbReference>
<gene>
    <name evidence="2" type="ORF">AWT59_1572</name>
</gene>
<reference evidence="2 3" key="2">
    <citation type="submission" date="2016-03" db="EMBL/GenBank/DDBJ databases">
        <title>New uncultured bacterium of the family Gallionellaceae from acid mine drainage: description and reconstruction of genome based on metagenomic analysis of microbial community.</title>
        <authorList>
            <person name="Kadnikov V."/>
            <person name="Ivasenko D."/>
            <person name="Beletsky A."/>
            <person name="Mardanov A."/>
            <person name="Danilova E."/>
            <person name="Pimenov N."/>
            <person name="Karnachuk O."/>
            <person name="Ravin N."/>
        </authorList>
    </citation>
    <scope>NUCLEOTIDE SEQUENCE [LARGE SCALE GENOMIC DNA]</scope>
    <source>
        <strain evidence="2">ShG14-8</strain>
    </source>
</reference>
<keyword evidence="1" id="KW-0472">Membrane</keyword>
<evidence type="ECO:0000313" key="2">
    <source>
        <dbReference type="EMBL" id="KXS32313.1"/>
    </source>
</evidence>
<protein>
    <submittedName>
        <fullName evidence="2">Uncharacterized protein</fullName>
    </submittedName>
</protein>
<comment type="caution">
    <text evidence="2">The sequence shown here is derived from an EMBL/GenBank/DDBJ whole genome shotgun (WGS) entry which is preliminary data.</text>
</comment>
<keyword evidence="1" id="KW-0812">Transmembrane</keyword>
<evidence type="ECO:0000313" key="3">
    <source>
        <dbReference type="Proteomes" id="UP000070578"/>
    </source>
</evidence>
<dbReference type="EMBL" id="LSLI01000034">
    <property type="protein sequence ID" value="KXS32313.1"/>
    <property type="molecule type" value="Genomic_DNA"/>
</dbReference>
<organism evidence="2 3">
    <name type="scientific">Candidatus Gallionella acididurans</name>
    <dbReference type="NCBI Taxonomy" id="1796491"/>
    <lineage>
        <taxon>Bacteria</taxon>
        <taxon>Pseudomonadati</taxon>
        <taxon>Pseudomonadota</taxon>
        <taxon>Betaproteobacteria</taxon>
        <taxon>Nitrosomonadales</taxon>
        <taxon>Gallionellaceae</taxon>
        <taxon>Gallionella</taxon>
    </lineage>
</organism>
<proteinExistence type="predicted"/>
<dbReference type="AlphaFoldDB" id="A0A139BTU1"/>
<accession>A0A139BTU1</accession>
<evidence type="ECO:0000256" key="1">
    <source>
        <dbReference type="SAM" id="Phobius"/>
    </source>
</evidence>
<name>A0A139BTU1_9PROT</name>
<keyword evidence="1" id="KW-1133">Transmembrane helix</keyword>
<sequence>MGKKLCYDEINLIHYSMFNLVIREDKMAMITTICAVGTAIAAVLFSLWMIKQLFASN</sequence>